<dbReference type="Pfam" id="PF14310">
    <property type="entry name" value="Fn3-like"/>
    <property type="match status" value="1"/>
</dbReference>
<dbReference type="InterPro" id="IPR013783">
    <property type="entry name" value="Ig-like_fold"/>
</dbReference>
<reference evidence="10 11" key="1">
    <citation type="submission" date="2019-01" db="EMBL/GenBank/DDBJ databases">
        <title>Filimonas sp. strain TTM-71.</title>
        <authorList>
            <person name="Chen W.-M."/>
        </authorList>
    </citation>
    <scope>NUCLEOTIDE SEQUENCE [LARGE SCALE GENOMIC DNA]</scope>
    <source>
        <strain evidence="10 11">TTM-71</strain>
    </source>
</reference>
<dbReference type="EMBL" id="SDHZ01000002">
    <property type="protein sequence ID" value="RXK83901.1"/>
    <property type="molecule type" value="Genomic_DNA"/>
</dbReference>
<dbReference type="PROSITE" id="PS00775">
    <property type="entry name" value="GLYCOSYL_HYDROL_F3"/>
    <property type="match status" value="1"/>
</dbReference>
<dbReference type="EC" id="3.2.1.21" evidence="3"/>
<dbReference type="RefSeq" id="WP_129004953.1">
    <property type="nucleotide sequence ID" value="NZ_SDHZ01000002.1"/>
</dbReference>
<dbReference type="InterPro" id="IPR002772">
    <property type="entry name" value="Glyco_hydro_3_C"/>
</dbReference>
<dbReference type="SUPFAM" id="SSF52279">
    <property type="entry name" value="Beta-D-glucan exohydrolase, C-terminal domain"/>
    <property type="match status" value="1"/>
</dbReference>
<dbReference type="FunFam" id="2.60.40.10:FF:000495">
    <property type="entry name" value="Periplasmic beta-glucosidase"/>
    <property type="match status" value="1"/>
</dbReference>
<feature type="domain" description="Fibronectin type III-like" evidence="9">
    <location>
        <begin position="659"/>
        <end position="728"/>
    </location>
</feature>
<dbReference type="SMART" id="SM01217">
    <property type="entry name" value="Fn3_like"/>
    <property type="match status" value="1"/>
</dbReference>
<organism evidence="10 11">
    <name type="scientific">Filimonas effusa</name>
    <dbReference type="NCBI Taxonomy" id="2508721"/>
    <lineage>
        <taxon>Bacteria</taxon>
        <taxon>Pseudomonadati</taxon>
        <taxon>Bacteroidota</taxon>
        <taxon>Chitinophagia</taxon>
        <taxon>Chitinophagales</taxon>
        <taxon>Chitinophagaceae</taxon>
        <taxon>Filimonas</taxon>
    </lineage>
</organism>
<dbReference type="InterPro" id="IPR019800">
    <property type="entry name" value="Glyco_hydro_3_AS"/>
</dbReference>
<evidence type="ECO:0000256" key="7">
    <source>
        <dbReference type="RuleBase" id="RU361161"/>
    </source>
</evidence>
<evidence type="ECO:0000259" key="9">
    <source>
        <dbReference type="SMART" id="SM01217"/>
    </source>
</evidence>
<comment type="similarity">
    <text evidence="2 7">Belongs to the glycosyl hydrolase 3 family.</text>
</comment>
<dbReference type="InterPro" id="IPR036962">
    <property type="entry name" value="Glyco_hydro_3_N_sf"/>
</dbReference>
<dbReference type="PRINTS" id="PR00133">
    <property type="entry name" value="GLHYDRLASE3"/>
</dbReference>
<evidence type="ECO:0000256" key="8">
    <source>
        <dbReference type="SAM" id="SignalP"/>
    </source>
</evidence>
<comment type="catalytic activity">
    <reaction evidence="1">
        <text>Hydrolysis of terminal, non-reducing beta-D-glucosyl residues with release of beta-D-glucose.</text>
        <dbReference type="EC" id="3.2.1.21"/>
    </reaction>
</comment>
<evidence type="ECO:0000256" key="1">
    <source>
        <dbReference type="ARBA" id="ARBA00000448"/>
    </source>
</evidence>
<dbReference type="Pfam" id="PF01915">
    <property type="entry name" value="Glyco_hydro_3_C"/>
    <property type="match status" value="1"/>
</dbReference>
<evidence type="ECO:0000256" key="6">
    <source>
        <dbReference type="ARBA" id="ARBA00023295"/>
    </source>
</evidence>
<accession>A0A4Q1D807</accession>
<dbReference type="PANTHER" id="PTHR30620:SF16">
    <property type="entry name" value="LYSOSOMAL BETA GLUCOSIDASE"/>
    <property type="match status" value="1"/>
</dbReference>
<dbReference type="AlphaFoldDB" id="A0A4Q1D807"/>
<dbReference type="Gene3D" id="2.60.40.10">
    <property type="entry name" value="Immunoglobulins"/>
    <property type="match status" value="1"/>
</dbReference>
<dbReference type="InterPro" id="IPR036881">
    <property type="entry name" value="Glyco_hydro_3_C_sf"/>
</dbReference>
<dbReference type="InterPro" id="IPR017853">
    <property type="entry name" value="GH"/>
</dbReference>
<evidence type="ECO:0000313" key="10">
    <source>
        <dbReference type="EMBL" id="RXK83901.1"/>
    </source>
</evidence>
<dbReference type="GO" id="GO:0008422">
    <property type="term" value="F:beta-glucosidase activity"/>
    <property type="evidence" value="ECO:0007669"/>
    <property type="project" value="UniProtKB-EC"/>
</dbReference>
<evidence type="ECO:0000256" key="4">
    <source>
        <dbReference type="ARBA" id="ARBA00022729"/>
    </source>
</evidence>
<sequence length="740" mass="80017">MKLLTNLLLALVVSTSSYAQSYDPVILKKVNTLLAKMTLEEKIGQLNQYSGRQVTGPVNEQNKTQKADISSGMVGSMLNVKGAKDTREVQEMALQSRLKIPLLFGLDVIHGYKTVFPIPLGETASWDMQLLEQAAHIAAKEAAACGIHWTFAPMVDIAKDPRWGRIMEGAGEDTYLGVLAAKARVRGFQGARLGGTDAIMACAKHFAAYGAAIAGRDYNAVDMSEVQLWQDYLPPFHAAVEAGVATFMNSFNSLNGVPATGNAYLQRDILKGKWKFNGFVVSDWGSIGEMTHHGFAENDTIAALQAITAGSDMDMESKAYINGLALLVKQKKVDVALIDDAVRRILYKKYELGLFDDPFKFSDPAREQRVLNDPSHAAIARKVAERSIVLLKNENKTLPITTAAKTIALIGPLSKSKLDMAGGWAVQPVDTTIFVNIYDGLKNNASGASILTAKGCAIKGNDRSGFEEALGIARQADIVVMAIGETFTMSGEAKSRSNIGVPGVQQQLLAAIKATGKPVVAVVMAGRPLIMDTVNAQADAIVYAWWLGSEAGNAISNVLFGKYNPSGKLPVTFPRNLGQIPITYKQTSTGRPVLPNGDITYRSAYIDVVNTPQYAFGYGLSYTTFGYSNLQFSKTSFSGNDSVKVSFVITNTGNVAGEEVTQCYIRDKVASIVRPLKELVGYQKLMLQPGESKTISFTLDKNKLAFYNSNLKLITEPGEFDVMIGGASDNTPLKGTINYK</sequence>
<dbReference type="InterPro" id="IPR051915">
    <property type="entry name" value="Cellulose_Degrad_GH3"/>
</dbReference>
<feature type="chain" id="PRO_5020682654" description="beta-glucosidase" evidence="8">
    <location>
        <begin position="20"/>
        <end position="740"/>
    </location>
</feature>
<feature type="signal peptide" evidence="8">
    <location>
        <begin position="1"/>
        <end position="19"/>
    </location>
</feature>
<dbReference type="Proteomes" id="UP000290545">
    <property type="component" value="Unassembled WGS sequence"/>
</dbReference>
<dbReference type="FunFam" id="3.20.20.300:FF:000005">
    <property type="entry name" value="Periplasmic beta-glucosidase"/>
    <property type="match status" value="1"/>
</dbReference>
<keyword evidence="11" id="KW-1185">Reference proteome</keyword>
<dbReference type="InterPro" id="IPR026891">
    <property type="entry name" value="Fn3-like"/>
</dbReference>
<dbReference type="GO" id="GO:0009251">
    <property type="term" value="P:glucan catabolic process"/>
    <property type="evidence" value="ECO:0007669"/>
    <property type="project" value="TreeGrafter"/>
</dbReference>
<comment type="caution">
    <text evidence="10">The sequence shown here is derived from an EMBL/GenBank/DDBJ whole genome shotgun (WGS) entry which is preliminary data.</text>
</comment>
<proteinExistence type="inferred from homology"/>
<dbReference type="PANTHER" id="PTHR30620">
    <property type="entry name" value="PERIPLASMIC BETA-GLUCOSIDASE-RELATED"/>
    <property type="match status" value="1"/>
</dbReference>
<dbReference type="InterPro" id="IPR001764">
    <property type="entry name" value="Glyco_hydro_3_N"/>
</dbReference>
<name>A0A4Q1D807_9BACT</name>
<dbReference type="OrthoDB" id="721009at2"/>
<gene>
    <name evidence="10" type="primary">bglX</name>
    <name evidence="10" type="ORF">ESB13_17680</name>
</gene>
<dbReference type="Gene3D" id="3.40.50.1700">
    <property type="entry name" value="Glycoside hydrolase family 3 C-terminal domain"/>
    <property type="match status" value="1"/>
</dbReference>
<dbReference type="NCBIfam" id="NF011678">
    <property type="entry name" value="PRK15098.1"/>
    <property type="match status" value="1"/>
</dbReference>
<dbReference type="Gene3D" id="3.20.20.300">
    <property type="entry name" value="Glycoside hydrolase, family 3, N-terminal domain"/>
    <property type="match status" value="1"/>
</dbReference>
<dbReference type="Pfam" id="PF00933">
    <property type="entry name" value="Glyco_hydro_3"/>
    <property type="match status" value="1"/>
</dbReference>
<dbReference type="SUPFAM" id="SSF51445">
    <property type="entry name" value="(Trans)glycosidases"/>
    <property type="match status" value="1"/>
</dbReference>
<evidence type="ECO:0000313" key="11">
    <source>
        <dbReference type="Proteomes" id="UP000290545"/>
    </source>
</evidence>
<protein>
    <recommendedName>
        <fullName evidence="3">beta-glucosidase</fullName>
        <ecNumber evidence="3">3.2.1.21</ecNumber>
    </recommendedName>
</protein>
<keyword evidence="5 7" id="KW-0378">Hydrolase</keyword>
<evidence type="ECO:0000256" key="2">
    <source>
        <dbReference type="ARBA" id="ARBA00005336"/>
    </source>
</evidence>
<evidence type="ECO:0000256" key="3">
    <source>
        <dbReference type="ARBA" id="ARBA00012744"/>
    </source>
</evidence>
<keyword evidence="6 7" id="KW-0326">Glycosidase</keyword>
<keyword evidence="4 8" id="KW-0732">Signal</keyword>
<evidence type="ECO:0000256" key="5">
    <source>
        <dbReference type="ARBA" id="ARBA00022801"/>
    </source>
</evidence>